<evidence type="ECO:0000313" key="2">
    <source>
        <dbReference type="Proteomes" id="UP000299102"/>
    </source>
</evidence>
<dbReference type="AlphaFoldDB" id="A0A4C1VGG3"/>
<proteinExistence type="predicted"/>
<protein>
    <submittedName>
        <fullName evidence="1">Uncharacterized protein</fullName>
    </submittedName>
</protein>
<organism evidence="1 2">
    <name type="scientific">Eumeta variegata</name>
    <name type="common">Bagworm moth</name>
    <name type="synonym">Eumeta japonica</name>
    <dbReference type="NCBI Taxonomy" id="151549"/>
    <lineage>
        <taxon>Eukaryota</taxon>
        <taxon>Metazoa</taxon>
        <taxon>Ecdysozoa</taxon>
        <taxon>Arthropoda</taxon>
        <taxon>Hexapoda</taxon>
        <taxon>Insecta</taxon>
        <taxon>Pterygota</taxon>
        <taxon>Neoptera</taxon>
        <taxon>Endopterygota</taxon>
        <taxon>Lepidoptera</taxon>
        <taxon>Glossata</taxon>
        <taxon>Ditrysia</taxon>
        <taxon>Tineoidea</taxon>
        <taxon>Psychidae</taxon>
        <taxon>Oiketicinae</taxon>
        <taxon>Eumeta</taxon>
    </lineage>
</organism>
<keyword evidence="2" id="KW-1185">Reference proteome</keyword>
<accession>A0A4C1VGG3</accession>
<gene>
    <name evidence="1" type="ORF">EVAR_23728_1</name>
</gene>
<reference evidence="1 2" key="1">
    <citation type="journal article" date="2019" name="Commun. Biol.">
        <title>The bagworm genome reveals a unique fibroin gene that provides high tensile strength.</title>
        <authorList>
            <person name="Kono N."/>
            <person name="Nakamura H."/>
            <person name="Ohtoshi R."/>
            <person name="Tomita M."/>
            <person name="Numata K."/>
            <person name="Arakawa K."/>
        </authorList>
    </citation>
    <scope>NUCLEOTIDE SEQUENCE [LARGE SCALE GENOMIC DNA]</scope>
</reference>
<comment type="caution">
    <text evidence="1">The sequence shown here is derived from an EMBL/GenBank/DDBJ whole genome shotgun (WGS) entry which is preliminary data.</text>
</comment>
<dbReference type="EMBL" id="BGZK01000337">
    <property type="protein sequence ID" value="GBP37679.1"/>
    <property type="molecule type" value="Genomic_DNA"/>
</dbReference>
<sequence length="141" mass="15913">MGETAADADASPYASHQNFDCPKRDTFPAAAPHLAVLLRLAELYTALALRARARWHRTRARFTRATSSSALTRHFRNRESMIKDLDLKTSTPGSTNDRRHQCDDSIWERWFNVVSEIEPSPSGFKATLLTTKPPPECDVSR</sequence>
<dbReference type="Proteomes" id="UP000299102">
    <property type="component" value="Unassembled WGS sequence"/>
</dbReference>
<evidence type="ECO:0000313" key="1">
    <source>
        <dbReference type="EMBL" id="GBP37679.1"/>
    </source>
</evidence>
<name>A0A4C1VGG3_EUMVA</name>